<keyword evidence="5" id="KW-1133">Transmembrane helix</keyword>
<feature type="domain" description="RING-CH-type" evidence="6">
    <location>
        <begin position="89"/>
        <end position="152"/>
    </location>
</feature>
<keyword evidence="5" id="KW-0472">Membrane</keyword>
<gene>
    <name evidence="8" type="primary">LOC116216075</name>
</gene>
<evidence type="ECO:0000313" key="8">
    <source>
        <dbReference type="RefSeq" id="XP_031407855.1"/>
    </source>
</evidence>
<keyword evidence="7" id="KW-1185">Reference proteome</keyword>
<dbReference type="InterPro" id="IPR013083">
    <property type="entry name" value="Znf_RING/FYVE/PHD"/>
</dbReference>
<dbReference type="GeneID" id="116216075"/>
<feature type="region of interest" description="Disordered" evidence="4">
    <location>
        <begin position="1"/>
        <end position="68"/>
    </location>
</feature>
<dbReference type="CDD" id="cd16495">
    <property type="entry name" value="RING_CH-C4HC3_MARCH"/>
    <property type="match status" value="1"/>
</dbReference>
<proteinExistence type="predicted"/>
<feature type="compositionally biased region" description="Low complexity" evidence="4">
    <location>
        <begin position="1"/>
        <end position="31"/>
    </location>
</feature>
<dbReference type="InterPro" id="IPR011016">
    <property type="entry name" value="Znf_RING-CH"/>
</dbReference>
<dbReference type="PANTHER" id="PTHR46214">
    <property type="entry name" value="ZINC FINGER, RING-CH-TYPE"/>
    <property type="match status" value="1"/>
</dbReference>
<reference evidence="7" key="1">
    <citation type="journal article" date="2020" name="Plant Biotechnol. J.">
        <title>The pomegranate (Punica granatum L.) draft genome dissects genetic divergence between soft- and hard-seeded cultivars.</title>
        <authorList>
            <person name="Luo X."/>
            <person name="Li H."/>
            <person name="Wu Z."/>
            <person name="Yao W."/>
            <person name="Zhao P."/>
            <person name="Cao D."/>
            <person name="Yu H."/>
            <person name="Li K."/>
            <person name="Poudel K."/>
            <person name="Zhao D."/>
            <person name="Zhang F."/>
            <person name="Xia X."/>
            <person name="Chen L."/>
            <person name="Wang Q."/>
            <person name="Jing D."/>
            <person name="Cao S."/>
        </authorList>
    </citation>
    <scope>NUCLEOTIDE SEQUENCE [LARGE SCALE GENOMIC DNA]</scope>
    <source>
        <strain evidence="7">cv. Tunisia</strain>
    </source>
</reference>
<keyword evidence="2" id="KW-0863">Zinc-finger</keyword>
<evidence type="ECO:0000256" key="3">
    <source>
        <dbReference type="ARBA" id="ARBA00022833"/>
    </source>
</evidence>
<evidence type="ECO:0000259" key="6">
    <source>
        <dbReference type="PROSITE" id="PS51292"/>
    </source>
</evidence>
<dbReference type="RefSeq" id="XP_031407855.1">
    <property type="nucleotide sequence ID" value="XM_031551995.1"/>
</dbReference>
<dbReference type="PANTHER" id="PTHR46214:SF30">
    <property type="entry name" value="OS01G0850200 PROTEIN"/>
    <property type="match status" value="1"/>
</dbReference>
<feature type="transmembrane region" description="Helical" evidence="5">
    <location>
        <begin position="196"/>
        <end position="214"/>
    </location>
</feature>
<reference evidence="8" key="2">
    <citation type="submission" date="2025-08" db="UniProtKB">
        <authorList>
            <consortium name="RefSeq"/>
        </authorList>
    </citation>
    <scope>IDENTIFICATION</scope>
    <source>
        <tissue evidence="8">Leaf</tissue>
    </source>
</reference>
<keyword evidence="5" id="KW-0812">Transmembrane</keyword>
<dbReference type="Proteomes" id="UP000515151">
    <property type="component" value="Chromosome 8"/>
</dbReference>
<dbReference type="PROSITE" id="PS51292">
    <property type="entry name" value="ZF_RING_CH"/>
    <property type="match status" value="1"/>
</dbReference>
<sequence>MNHSSLYGPSSSSSSSSTQMPSPHKSSSPSPVLDDAEENTQDVNVPIPSLKDSASEIQPENRAPSAPAECAVEVPDLERGAPQPEEEGPVAKDERDCRICHLSLVGSNQDPIELGCACKDDLAAAHKQCAEAWFKIKGNLTCEICGSVACNVSVADNDSEPLHRWDIEAPEPTAVITIPVIIQPRQSRNFWPGHRFLNFLLACMVFAFIISWLFHFNFPSSESL</sequence>
<keyword evidence="1" id="KW-0479">Metal-binding</keyword>
<evidence type="ECO:0000256" key="5">
    <source>
        <dbReference type="SAM" id="Phobius"/>
    </source>
</evidence>
<name>A0A6P8EMW1_PUNGR</name>
<dbReference type="Pfam" id="PF12906">
    <property type="entry name" value="RINGv"/>
    <property type="match status" value="1"/>
</dbReference>
<dbReference type="AlphaFoldDB" id="A0A6P8EMW1"/>
<dbReference type="SMART" id="SM00744">
    <property type="entry name" value="RINGv"/>
    <property type="match status" value="1"/>
</dbReference>
<dbReference type="SUPFAM" id="SSF57850">
    <property type="entry name" value="RING/U-box"/>
    <property type="match status" value="1"/>
</dbReference>
<evidence type="ECO:0000256" key="4">
    <source>
        <dbReference type="SAM" id="MobiDB-lite"/>
    </source>
</evidence>
<protein>
    <submittedName>
        <fullName evidence="8">E3 ubiquitin-protein ligase MARCH8-like</fullName>
    </submittedName>
</protein>
<keyword evidence="3" id="KW-0862">Zinc</keyword>
<organism evidence="7 8">
    <name type="scientific">Punica granatum</name>
    <name type="common">Pomegranate</name>
    <dbReference type="NCBI Taxonomy" id="22663"/>
    <lineage>
        <taxon>Eukaryota</taxon>
        <taxon>Viridiplantae</taxon>
        <taxon>Streptophyta</taxon>
        <taxon>Embryophyta</taxon>
        <taxon>Tracheophyta</taxon>
        <taxon>Spermatophyta</taxon>
        <taxon>Magnoliopsida</taxon>
        <taxon>eudicotyledons</taxon>
        <taxon>Gunneridae</taxon>
        <taxon>Pentapetalae</taxon>
        <taxon>rosids</taxon>
        <taxon>malvids</taxon>
        <taxon>Myrtales</taxon>
        <taxon>Lythraceae</taxon>
        <taxon>Punica</taxon>
    </lineage>
</organism>
<dbReference type="OrthoDB" id="1912066at2759"/>
<dbReference type="Gene3D" id="3.30.40.10">
    <property type="entry name" value="Zinc/RING finger domain, C3HC4 (zinc finger)"/>
    <property type="match status" value="1"/>
</dbReference>
<accession>A0A6P8EMW1</accession>
<evidence type="ECO:0000256" key="2">
    <source>
        <dbReference type="ARBA" id="ARBA00022771"/>
    </source>
</evidence>
<evidence type="ECO:0000313" key="7">
    <source>
        <dbReference type="Proteomes" id="UP000515151"/>
    </source>
</evidence>
<dbReference type="GO" id="GO:0008270">
    <property type="term" value="F:zinc ion binding"/>
    <property type="evidence" value="ECO:0007669"/>
    <property type="project" value="UniProtKB-KW"/>
</dbReference>
<evidence type="ECO:0000256" key="1">
    <source>
        <dbReference type="ARBA" id="ARBA00022723"/>
    </source>
</evidence>